<dbReference type="AlphaFoldDB" id="A0A9D4H7S7"/>
<keyword evidence="2" id="KW-1185">Reference proteome</keyword>
<comment type="caution">
    <text evidence="1">The sequence shown here is derived from an EMBL/GenBank/DDBJ whole genome shotgun (WGS) entry which is preliminary data.</text>
</comment>
<evidence type="ECO:0000313" key="1">
    <source>
        <dbReference type="EMBL" id="KAH3831189.1"/>
    </source>
</evidence>
<reference evidence="1" key="1">
    <citation type="journal article" date="2019" name="bioRxiv">
        <title>The Genome of the Zebra Mussel, Dreissena polymorpha: A Resource for Invasive Species Research.</title>
        <authorList>
            <person name="McCartney M.A."/>
            <person name="Auch B."/>
            <person name="Kono T."/>
            <person name="Mallez S."/>
            <person name="Zhang Y."/>
            <person name="Obille A."/>
            <person name="Becker A."/>
            <person name="Abrahante J.E."/>
            <person name="Garbe J."/>
            <person name="Badalamenti J.P."/>
            <person name="Herman A."/>
            <person name="Mangelson H."/>
            <person name="Liachko I."/>
            <person name="Sullivan S."/>
            <person name="Sone E.D."/>
            <person name="Koren S."/>
            <person name="Silverstein K.A.T."/>
            <person name="Beckman K.B."/>
            <person name="Gohl D.M."/>
        </authorList>
    </citation>
    <scope>NUCLEOTIDE SEQUENCE</scope>
    <source>
        <strain evidence="1">Duluth1</strain>
        <tissue evidence="1">Whole animal</tissue>
    </source>
</reference>
<name>A0A9D4H7S7_DREPO</name>
<dbReference type="Proteomes" id="UP000828390">
    <property type="component" value="Unassembled WGS sequence"/>
</dbReference>
<accession>A0A9D4H7S7</accession>
<organism evidence="1 2">
    <name type="scientific">Dreissena polymorpha</name>
    <name type="common">Zebra mussel</name>
    <name type="synonym">Mytilus polymorpha</name>
    <dbReference type="NCBI Taxonomy" id="45954"/>
    <lineage>
        <taxon>Eukaryota</taxon>
        <taxon>Metazoa</taxon>
        <taxon>Spiralia</taxon>
        <taxon>Lophotrochozoa</taxon>
        <taxon>Mollusca</taxon>
        <taxon>Bivalvia</taxon>
        <taxon>Autobranchia</taxon>
        <taxon>Heteroconchia</taxon>
        <taxon>Euheterodonta</taxon>
        <taxon>Imparidentia</taxon>
        <taxon>Neoheterodontei</taxon>
        <taxon>Myida</taxon>
        <taxon>Dreissenoidea</taxon>
        <taxon>Dreissenidae</taxon>
        <taxon>Dreissena</taxon>
    </lineage>
</organism>
<reference evidence="1" key="2">
    <citation type="submission" date="2020-11" db="EMBL/GenBank/DDBJ databases">
        <authorList>
            <person name="McCartney M.A."/>
            <person name="Auch B."/>
            <person name="Kono T."/>
            <person name="Mallez S."/>
            <person name="Becker A."/>
            <person name="Gohl D.M."/>
            <person name="Silverstein K.A.T."/>
            <person name="Koren S."/>
            <person name="Bechman K.B."/>
            <person name="Herman A."/>
            <person name="Abrahante J.E."/>
            <person name="Garbe J."/>
        </authorList>
    </citation>
    <scope>NUCLEOTIDE SEQUENCE</scope>
    <source>
        <strain evidence="1">Duluth1</strain>
        <tissue evidence="1">Whole animal</tissue>
    </source>
</reference>
<sequence>MRRARDSVSSGGERININVRNIYGPGFGCWFLQSARPKRHLRDGAAPRASCFSILDGDGGNVTVSMTGYRLFPDRMCYPAICVDLVIAL</sequence>
<dbReference type="EMBL" id="JAIWYP010000004">
    <property type="protein sequence ID" value="KAH3831189.1"/>
    <property type="molecule type" value="Genomic_DNA"/>
</dbReference>
<evidence type="ECO:0000313" key="2">
    <source>
        <dbReference type="Proteomes" id="UP000828390"/>
    </source>
</evidence>
<proteinExistence type="predicted"/>
<protein>
    <submittedName>
        <fullName evidence="1">Uncharacterized protein</fullName>
    </submittedName>
</protein>
<gene>
    <name evidence="1" type="ORF">DPMN_104451</name>
</gene>